<proteinExistence type="inferred from homology"/>
<dbReference type="Pfam" id="PF09084">
    <property type="entry name" value="NMT1"/>
    <property type="match status" value="1"/>
</dbReference>
<evidence type="ECO:0000256" key="2">
    <source>
        <dbReference type="ARBA" id="ARBA00010742"/>
    </source>
</evidence>
<reference evidence="5 6" key="1">
    <citation type="submission" date="2017-05" db="EMBL/GenBank/DDBJ databases">
        <title>Acinetobacter populi ANC 5415 (= PBJ7), whole genome shotgun sequencing project.</title>
        <authorList>
            <person name="Nemec A."/>
            <person name="Radolfova-Krizova L."/>
        </authorList>
    </citation>
    <scope>NUCLEOTIDE SEQUENCE [LARGE SCALE GENOMIC DNA]</scope>
    <source>
        <strain evidence="5 6">PBJ7</strain>
    </source>
</reference>
<evidence type="ECO:0000256" key="3">
    <source>
        <dbReference type="ARBA" id="ARBA00022729"/>
    </source>
</evidence>
<dbReference type="PANTHER" id="PTHR30024:SF47">
    <property type="entry name" value="TAURINE-BINDING PERIPLASMIC PROTEIN"/>
    <property type="match status" value="1"/>
</dbReference>
<evidence type="ECO:0000259" key="4">
    <source>
        <dbReference type="Pfam" id="PF09084"/>
    </source>
</evidence>
<keyword evidence="6" id="KW-1185">Reference proteome</keyword>
<comment type="similarity">
    <text evidence="2">Belongs to the bacterial solute-binding protein SsuA/TauA family.</text>
</comment>
<keyword evidence="3" id="KW-0732">Signal</keyword>
<gene>
    <name evidence="5" type="ORF">CAP51_11935</name>
</gene>
<dbReference type="GO" id="GO:0042597">
    <property type="term" value="C:periplasmic space"/>
    <property type="evidence" value="ECO:0007669"/>
    <property type="project" value="UniProtKB-SubCell"/>
</dbReference>
<name>A0A1Z9YWQ4_9GAMM</name>
<dbReference type="EMBL" id="NEXX01000004">
    <property type="protein sequence ID" value="OUY06635.1"/>
    <property type="molecule type" value="Genomic_DNA"/>
</dbReference>
<dbReference type="PROSITE" id="PS51257">
    <property type="entry name" value="PROKAR_LIPOPROTEIN"/>
    <property type="match status" value="1"/>
</dbReference>
<dbReference type="SUPFAM" id="SSF53850">
    <property type="entry name" value="Periplasmic binding protein-like II"/>
    <property type="match status" value="1"/>
</dbReference>
<evidence type="ECO:0000313" key="5">
    <source>
        <dbReference type="EMBL" id="OUY06635.1"/>
    </source>
</evidence>
<dbReference type="OrthoDB" id="286202at2"/>
<dbReference type="Proteomes" id="UP000196536">
    <property type="component" value="Unassembled WGS sequence"/>
</dbReference>
<dbReference type="PANTHER" id="PTHR30024">
    <property type="entry name" value="ALIPHATIC SULFONATES-BINDING PROTEIN-RELATED"/>
    <property type="match status" value="1"/>
</dbReference>
<sequence length="372" mass="41447">MREKLMQIRKVSPQLWIVIWLLGLSAFLVGCQQSNESTKGKITELRYQGTPGAVGLPELAEDLGYLGELKLNYVGSSQGGPENMQALMSKDVDFASAFNGAIVKLTHATRNSPNSIVAVVGSYGSDKHTWACYCVLEDSAIQTARDLIGKKIAGNTLGAHFEFIIREWLAQQGLTQNEIKQVQLVVLPPVSTEQALRQGQIHAASMSTILRDKAFARGGIRKLFADTDLYGEFTAGTYVFTRQFTQQHPDVVKQFVSGVGRALEWSRNNPPEVVRERLTHIIHKRGRNENDQLIQYWNSYGVIETGGYVTAQQFQPWIDFMVKNGELKANEITPEDIFSNEFNPFTPQNAQMTAEAKTVAYTESGIPMEDKP</sequence>
<dbReference type="InterPro" id="IPR015168">
    <property type="entry name" value="SsuA/THI5"/>
</dbReference>
<feature type="domain" description="SsuA/THI5-like" evidence="4">
    <location>
        <begin position="80"/>
        <end position="272"/>
    </location>
</feature>
<protein>
    <submittedName>
        <fullName evidence="5">ABC transporter substrate-binding protein</fullName>
    </submittedName>
</protein>
<accession>A0A1Z9YWQ4</accession>
<organism evidence="5 6">
    <name type="scientific">Acinetobacter populi</name>
    <dbReference type="NCBI Taxonomy" id="1582270"/>
    <lineage>
        <taxon>Bacteria</taxon>
        <taxon>Pseudomonadati</taxon>
        <taxon>Pseudomonadota</taxon>
        <taxon>Gammaproteobacteria</taxon>
        <taxon>Moraxellales</taxon>
        <taxon>Moraxellaceae</taxon>
        <taxon>Acinetobacter</taxon>
    </lineage>
</organism>
<evidence type="ECO:0000256" key="1">
    <source>
        <dbReference type="ARBA" id="ARBA00004418"/>
    </source>
</evidence>
<dbReference type="Gene3D" id="3.40.190.10">
    <property type="entry name" value="Periplasmic binding protein-like II"/>
    <property type="match status" value="2"/>
</dbReference>
<comment type="subcellular location">
    <subcellularLocation>
        <location evidence="1">Periplasm</location>
    </subcellularLocation>
</comment>
<comment type="caution">
    <text evidence="5">The sequence shown here is derived from an EMBL/GenBank/DDBJ whole genome shotgun (WGS) entry which is preliminary data.</text>
</comment>
<dbReference type="AlphaFoldDB" id="A0A1Z9YWQ4"/>
<evidence type="ECO:0000313" key="6">
    <source>
        <dbReference type="Proteomes" id="UP000196536"/>
    </source>
</evidence>